<organism evidence="2 3">
    <name type="scientific">Haloarcula saliterrae</name>
    <dbReference type="NCBI Taxonomy" id="2950534"/>
    <lineage>
        <taxon>Archaea</taxon>
        <taxon>Methanobacteriati</taxon>
        <taxon>Methanobacteriota</taxon>
        <taxon>Stenosarchaea group</taxon>
        <taxon>Halobacteria</taxon>
        <taxon>Halobacteriales</taxon>
        <taxon>Haloarculaceae</taxon>
        <taxon>Haloarcula</taxon>
    </lineage>
</organism>
<sequence>MAAVQRILFREPDGRQKGFLFALFSFICILGWVYFGIVLDGPHNMLFLGIAFAFSGLAEFLPPNRQRSAGILRMLGLGILVVFLVLLILAPELIWG</sequence>
<reference evidence="2 3" key="1">
    <citation type="submission" date="2022-06" db="EMBL/GenBank/DDBJ databases">
        <title>Haloarcula sp. a new haloarchaeum isolate from saline soil.</title>
        <authorList>
            <person name="Strakova D."/>
            <person name="Galisteo C."/>
            <person name="Sanchez-Porro C."/>
            <person name="Ventosa A."/>
        </authorList>
    </citation>
    <scope>NUCLEOTIDE SEQUENCE [LARGE SCALE GENOMIC DNA]</scope>
    <source>
        <strain evidence="2 3">S1CR25-12</strain>
    </source>
</reference>
<evidence type="ECO:0000256" key="1">
    <source>
        <dbReference type="SAM" id="Phobius"/>
    </source>
</evidence>
<feature type="transmembrane region" description="Helical" evidence="1">
    <location>
        <begin position="20"/>
        <end position="39"/>
    </location>
</feature>
<evidence type="ECO:0000313" key="2">
    <source>
        <dbReference type="EMBL" id="MDS0261701.1"/>
    </source>
</evidence>
<keyword evidence="1" id="KW-0472">Membrane</keyword>
<feature type="transmembrane region" description="Helical" evidence="1">
    <location>
        <begin position="45"/>
        <end position="62"/>
    </location>
</feature>
<dbReference type="Pfam" id="PF26041">
    <property type="entry name" value="DUF8011"/>
    <property type="match status" value="1"/>
</dbReference>
<protein>
    <submittedName>
        <fullName evidence="2">Uncharacterized protein</fullName>
    </submittedName>
</protein>
<gene>
    <name evidence="2" type="ORF">NDI56_20060</name>
</gene>
<keyword evidence="3" id="KW-1185">Reference proteome</keyword>
<name>A0ABU2FHH7_9EURY</name>
<accession>A0ABU2FHH7</accession>
<feature type="transmembrane region" description="Helical" evidence="1">
    <location>
        <begin position="74"/>
        <end position="95"/>
    </location>
</feature>
<comment type="caution">
    <text evidence="2">The sequence shown here is derived from an EMBL/GenBank/DDBJ whole genome shotgun (WGS) entry which is preliminary data.</text>
</comment>
<keyword evidence="1" id="KW-1133">Transmembrane helix</keyword>
<keyword evidence="1" id="KW-0812">Transmembrane</keyword>
<evidence type="ECO:0000313" key="3">
    <source>
        <dbReference type="Proteomes" id="UP001259659"/>
    </source>
</evidence>
<dbReference type="Proteomes" id="UP001259659">
    <property type="component" value="Unassembled WGS sequence"/>
</dbReference>
<dbReference type="EMBL" id="JAMQON010000008">
    <property type="protein sequence ID" value="MDS0261701.1"/>
    <property type="molecule type" value="Genomic_DNA"/>
</dbReference>
<dbReference type="InterPro" id="IPR058324">
    <property type="entry name" value="DUF8011"/>
</dbReference>
<proteinExistence type="predicted"/>
<dbReference type="RefSeq" id="WP_310921614.1">
    <property type="nucleotide sequence ID" value="NZ_JAMQON010000008.1"/>
</dbReference>